<evidence type="ECO:0000313" key="1">
    <source>
        <dbReference type="EMBL" id="GMA88980.1"/>
    </source>
</evidence>
<evidence type="ECO:0000313" key="2">
    <source>
        <dbReference type="Proteomes" id="UP001157017"/>
    </source>
</evidence>
<proteinExistence type="predicted"/>
<reference evidence="2" key="1">
    <citation type="journal article" date="2019" name="Int. J. Syst. Evol. Microbiol.">
        <title>The Global Catalogue of Microorganisms (GCM) 10K type strain sequencing project: providing services to taxonomists for standard genome sequencing and annotation.</title>
        <authorList>
            <consortium name="The Broad Institute Genomics Platform"/>
            <consortium name="The Broad Institute Genome Sequencing Center for Infectious Disease"/>
            <person name="Wu L."/>
            <person name="Ma J."/>
        </authorList>
    </citation>
    <scope>NUCLEOTIDE SEQUENCE [LARGE SCALE GENOMIC DNA]</scope>
    <source>
        <strain evidence="2">NBRC 108730</strain>
    </source>
</reference>
<name>A0ABQ6JL38_9ACTN</name>
<dbReference type="EMBL" id="BSUZ01000001">
    <property type="protein sequence ID" value="GMA88980.1"/>
    <property type="molecule type" value="Genomic_DNA"/>
</dbReference>
<sequence length="40" mass="4223">MQVAVRDLDTDRAAARVALEDLAGRLVDAASALQQTGVVR</sequence>
<protein>
    <submittedName>
        <fullName evidence="1">Uncharacterized protein</fullName>
    </submittedName>
</protein>
<organism evidence="1 2">
    <name type="scientific">Angustibacter aerolatus</name>
    <dbReference type="NCBI Taxonomy" id="1162965"/>
    <lineage>
        <taxon>Bacteria</taxon>
        <taxon>Bacillati</taxon>
        <taxon>Actinomycetota</taxon>
        <taxon>Actinomycetes</taxon>
        <taxon>Kineosporiales</taxon>
        <taxon>Kineosporiaceae</taxon>
    </lineage>
</organism>
<dbReference type="Proteomes" id="UP001157017">
    <property type="component" value="Unassembled WGS sequence"/>
</dbReference>
<gene>
    <name evidence="1" type="ORF">GCM10025868_42300</name>
</gene>
<keyword evidence="2" id="KW-1185">Reference proteome</keyword>
<accession>A0ABQ6JL38</accession>
<comment type="caution">
    <text evidence="1">The sequence shown here is derived from an EMBL/GenBank/DDBJ whole genome shotgun (WGS) entry which is preliminary data.</text>
</comment>